<dbReference type="EMBL" id="MK500334">
    <property type="protein sequence ID" value="QBK86420.1"/>
    <property type="molecule type" value="Genomic_DNA"/>
</dbReference>
<organism evidence="1">
    <name type="scientific">Marseillevirus LCMAC102</name>
    <dbReference type="NCBI Taxonomy" id="2506603"/>
    <lineage>
        <taxon>Viruses</taxon>
        <taxon>Varidnaviria</taxon>
        <taxon>Bamfordvirae</taxon>
        <taxon>Nucleocytoviricota</taxon>
        <taxon>Megaviricetes</taxon>
        <taxon>Pimascovirales</taxon>
        <taxon>Pimascovirales incertae sedis</taxon>
        <taxon>Marseilleviridae</taxon>
    </lineage>
</organism>
<reference evidence="1" key="1">
    <citation type="journal article" date="2019" name="MBio">
        <title>Virus Genomes from Deep Sea Sediments Expand the Ocean Megavirome and Support Independent Origins of Viral Gigantism.</title>
        <authorList>
            <person name="Backstrom D."/>
            <person name="Yutin N."/>
            <person name="Jorgensen S.L."/>
            <person name="Dharamshi J."/>
            <person name="Homa F."/>
            <person name="Zaremba-Niedwiedzka K."/>
            <person name="Spang A."/>
            <person name="Wolf Y.I."/>
            <person name="Koonin E.V."/>
            <person name="Ettema T.J."/>
        </authorList>
    </citation>
    <scope>NUCLEOTIDE SEQUENCE</scope>
</reference>
<accession>A0A481YTR4</accession>
<gene>
    <name evidence="1" type="ORF">LCMAC102_02150</name>
</gene>
<protein>
    <submittedName>
        <fullName evidence="1">Uncharacterized protein</fullName>
    </submittedName>
</protein>
<evidence type="ECO:0000313" key="1">
    <source>
        <dbReference type="EMBL" id="QBK86420.1"/>
    </source>
</evidence>
<proteinExistence type="predicted"/>
<sequence>MSLAPKTLAICYAWLSTIKNWTVAGAVSVLKDYDIVVAGAGLEDSSHGDHQNTDDIISHSDMTNTEVYGYITIRDGQSANETKIDNWDAMGVAGIFCDEFGFDYSGITRAKQNDLVDYIHTKSLKAFVNAWNPDDALSNNSVTPGNPQGTAHKLTTTDIYLAESFAVKDNAYDNTDTDTDGKPDWVEKAEKLECYIGDIVIACIGTTGTSTAGFTPAKADYSYYATAMYGFDVWGWGEKNYSSAGGPDSLPFRTRKTLPEGIKLHGSVVKTGDVYERTTNVGFHVDVDGHTVSDRLD</sequence>
<name>A0A481YTR4_9VIRU</name>